<dbReference type="GO" id="GO:0008483">
    <property type="term" value="F:transaminase activity"/>
    <property type="evidence" value="ECO:0007669"/>
    <property type="project" value="UniProtKB-KW"/>
</dbReference>
<sequence length="198" mass="21001">MLASPAGQRVAEPAAFACDLFHLLANLRMVRRAFAPDRLGIDTPSHGLQANQCQAVGKPAGPALRDAMIPHRIERCLSPLLRCRQLFPSRSFRTTLSIVSQTNGVPMARSSIYLPAAASAWRSHPPALSDVRPPTPPCRQTRAPLDGRRALAVQEACYEAGALIRVSGANVILSPPLVMSEADAGGLLDALRVGVGAA</sequence>
<gene>
    <name evidence="1" type="ORF">PhaeoP13_02640</name>
</gene>
<organism evidence="1 2">
    <name type="scientific">Phaeobacter piscinae</name>
    <dbReference type="NCBI Taxonomy" id="1580596"/>
    <lineage>
        <taxon>Bacteria</taxon>
        <taxon>Pseudomonadati</taxon>
        <taxon>Pseudomonadota</taxon>
        <taxon>Alphaproteobacteria</taxon>
        <taxon>Rhodobacterales</taxon>
        <taxon>Roseobacteraceae</taxon>
        <taxon>Phaeobacter</taxon>
    </lineage>
</organism>
<evidence type="ECO:0000313" key="1">
    <source>
        <dbReference type="EMBL" id="ATG44553.1"/>
    </source>
</evidence>
<accession>A0AAN1LBE3</accession>
<evidence type="ECO:0000313" key="2">
    <source>
        <dbReference type="Proteomes" id="UP000218606"/>
    </source>
</evidence>
<keyword evidence="1" id="KW-0808">Transferase</keyword>
<dbReference type="Gene3D" id="3.90.1150.10">
    <property type="entry name" value="Aspartate Aminotransferase, domain 1"/>
    <property type="match status" value="1"/>
</dbReference>
<keyword evidence="1" id="KW-0032">Aminotransferase</keyword>
<reference evidence="1 2" key="1">
    <citation type="journal article" date="2017" name="Front. Microbiol.">
        <title>Phaeobacter piscinae sp. nov., a species of the Roseobacter group and potential aquaculture probiont.</title>
        <authorList>
            <person name="Sonnenschein E.C."/>
            <person name="Phippen C.B.W."/>
            <person name="Nielsen K.F."/>
            <person name="Mateiu R.V."/>
            <person name="Melchiorsen J."/>
            <person name="Gram L."/>
            <person name="Overmann J."/>
            <person name="Freese H.M."/>
        </authorList>
    </citation>
    <scope>NUCLEOTIDE SEQUENCE [LARGE SCALE GENOMIC DNA]</scope>
    <source>
        <strain evidence="1 2">P13</strain>
    </source>
</reference>
<dbReference type="AlphaFoldDB" id="A0AAN1LBE3"/>
<dbReference type="EMBL" id="CP010767">
    <property type="protein sequence ID" value="ATG44553.1"/>
    <property type="molecule type" value="Genomic_DNA"/>
</dbReference>
<dbReference type="EC" id="2.6.1.-" evidence="1"/>
<dbReference type="Proteomes" id="UP000218606">
    <property type="component" value="Chromosome"/>
</dbReference>
<proteinExistence type="predicted"/>
<protein>
    <submittedName>
        <fullName evidence="1">Aminotransferase class-III</fullName>
        <ecNumber evidence="1">2.6.1.-</ecNumber>
    </submittedName>
</protein>
<name>A0AAN1LBE3_9RHOB</name>
<dbReference type="InterPro" id="IPR015422">
    <property type="entry name" value="PyrdxlP-dep_Trfase_small"/>
</dbReference>